<sequence>MRKYDVAISVAEEDTLVADLIAEQLKRLHVRYYYYKDERGNWGQHLIDLTRDVYGKQTKYVLLITGKNCVNKYWSGMERQTALSKLAKGNVLQLRLDDTRIDGLSTDIIYKDWKDNPEEIAKLLKEKVVRMRRVVRGRFLRICTVLGIFGVTVFLWYWIYMCWVQMHMLRQQYVSVPGPGKTFFISNVEVTVAAYRKYCMRTGKVFPEQPFNSVDSMPVRNVTWEEAKAYCEYEKGRLPNELEWTMAALAGKSTIYSGGTSAAEVAVYHRVKPCFVGRKKANDLGIYDMSGNVAEWCEDWADSAKTMKLVKGGGYDSEVGELAVSSRREERPEARLKDVGFRVVKDLQ</sequence>
<dbReference type="SUPFAM" id="SSF56436">
    <property type="entry name" value="C-type lectin-like"/>
    <property type="match status" value="1"/>
</dbReference>
<dbReference type="InterPro" id="IPR000157">
    <property type="entry name" value="TIR_dom"/>
</dbReference>
<keyword evidence="5" id="KW-1185">Reference proteome</keyword>
<feature type="transmembrane region" description="Helical" evidence="1">
    <location>
        <begin position="139"/>
        <end position="160"/>
    </location>
</feature>
<dbReference type="SUPFAM" id="SSF52200">
    <property type="entry name" value="Toll/Interleukin receptor TIR domain"/>
    <property type="match status" value="1"/>
</dbReference>
<name>A0A3E1P3A1_9BACT</name>
<evidence type="ECO:0000259" key="3">
    <source>
        <dbReference type="Pfam" id="PF13676"/>
    </source>
</evidence>
<dbReference type="Proteomes" id="UP000261174">
    <property type="component" value="Unassembled WGS sequence"/>
</dbReference>
<dbReference type="InterPro" id="IPR005532">
    <property type="entry name" value="SUMF_dom"/>
</dbReference>
<feature type="domain" description="Sulfatase-modifying factor enzyme-like" evidence="2">
    <location>
        <begin position="181"/>
        <end position="345"/>
    </location>
</feature>
<dbReference type="InterPro" id="IPR051043">
    <property type="entry name" value="Sulfatase_Mod_Factor_Kinase"/>
</dbReference>
<reference evidence="4 5" key="1">
    <citation type="submission" date="2018-08" db="EMBL/GenBank/DDBJ databases">
        <title>Chitinophaga sp. K20C18050901, a novel bacterium isolated from forest soil.</title>
        <authorList>
            <person name="Wang C."/>
        </authorList>
    </citation>
    <scope>NUCLEOTIDE SEQUENCE [LARGE SCALE GENOMIC DNA]</scope>
    <source>
        <strain evidence="4 5">K20C18050901</strain>
    </source>
</reference>
<dbReference type="PANTHER" id="PTHR23150:SF19">
    <property type="entry name" value="FORMYLGLYCINE-GENERATING ENZYME"/>
    <property type="match status" value="1"/>
</dbReference>
<dbReference type="Pfam" id="PF03781">
    <property type="entry name" value="FGE-sulfatase"/>
    <property type="match status" value="1"/>
</dbReference>
<dbReference type="AlphaFoldDB" id="A0A3E1P3A1"/>
<dbReference type="Pfam" id="PF13676">
    <property type="entry name" value="TIR_2"/>
    <property type="match status" value="1"/>
</dbReference>
<dbReference type="InterPro" id="IPR042095">
    <property type="entry name" value="SUMF_sf"/>
</dbReference>
<evidence type="ECO:0000313" key="5">
    <source>
        <dbReference type="Proteomes" id="UP000261174"/>
    </source>
</evidence>
<gene>
    <name evidence="4" type="ORF">DXN04_15415</name>
</gene>
<dbReference type="PANTHER" id="PTHR23150">
    <property type="entry name" value="SULFATASE MODIFYING FACTOR 1, 2"/>
    <property type="match status" value="1"/>
</dbReference>
<dbReference type="Gene3D" id="3.90.1580.10">
    <property type="entry name" value="paralog of FGE (formylglycine-generating enzyme)"/>
    <property type="match status" value="1"/>
</dbReference>
<keyword evidence="1" id="KW-0472">Membrane</keyword>
<protein>
    <submittedName>
        <fullName evidence="4">TIR domain-containing protein</fullName>
    </submittedName>
</protein>
<comment type="caution">
    <text evidence="4">The sequence shown here is derived from an EMBL/GenBank/DDBJ whole genome shotgun (WGS) entry which is preliminary data.</text>
</comment>
<dbReference type="RefSeq" id="WP_116854234.1">
    <property type="nucleotide sequence ID" value="NZ_QTJV01000004.1"/>
</dbReference>
<organism evidence="4 5">
    <name type="scientific">Chitinophaga silvisoli</name>
    <dbReference type="NCBI Taxonomy" id="2291814"/>
    <lineage>
        <taxon>Bacteria</taxon>
        <taxon>Pseudomonadati</taxon>
        <taxon>Bacteroidota</taxon>
        <taxon>Chitinophagia</taxon>
        <taxon>Chitinophagales</taxon>
        <taxon>Chitinophagaceae</taxon>
        <taxon>Chitinophaga</taxon>
    </lineage>
</organism>
<proteinExistence type="predicted"/>
<dbReference type="OrthoDB" id="9768004at2"/>
<dbReference type="Gene3D" id="3.40.50.10140">
    <property type="entry name" value="Toll/interleukin-1 receptor homology (TIR) domain"/>
    <property type="match status" value="1"/>
</dbReference>
<dbReference type="InterPro" id="IPR035897">
    <property type="entry name" value="Toll_tir_struct_dom_sf"/>
</dbReference>
<keyword evidence="1" id="KW-0812">Transmembrane</keyword>
<dbReference type="InterPro" id="IPR016187">
    <property type="entry name" value="CTDL_fold"/>
</dbReference>
<feature type="domain" description="TIR" evidence="3">
    <location>
        <begin position="6"/>
        <end position="123"/>
    </location>
</feature>
<dbReference type="EMBL" id="QTJV01000004">
    <property type="protein sequence ID" value="RFM34652.1"/>
    <property type="molecule type" value="Genomic_DNA"/>
</dbReference>
<evidence type="ECO:0000259" key="2">
    <source>
        <dbReference type="Pfam" id="PF03781"/>
    </source>
</evidence>
<accession>A0A3E1P3A1</accession>
<evidence type="ECO:0000256" key="1">
    <source>
        <dbReference type="SAM" id="Phobius"/>
    </source>
</evidence>
<dbReference type="GO" id="GO:0007165">
    <property type="term" value="P:signal transduction"/>
    <property type="evidence" value="ECO:0007669"/>
    <property type="project" value="InterPro"/>
</dbReference>
<evidence type="ECO:0000313" key="4">
    <source>
        <dbReference type="EMBL" id="RFM34652.1"/>
    </source>
</evidence>
<dbReference type="GO" id="GO:0120147">
    <property type="term" value="F:formylglycine-generating oxidase activity"/>
    <property type="evidence" value="ECO:0007669"/>
    <property type="project" value="TreeGrafter"/>
</dbReference>
<keyword evidence="1" id="KW-1133">Transmembrane helix</keyword>